<comment type="caution">
    <text evidence="2">The sequence shown here is derived from an EMBL/GenBank/DDBJ whole genome shotgun (WGS) entry which is preliminary data.</text>
</comment>
<reference evidence="2 3" key="1">
    <citation type="submission" date="2013-02" db="EMBL/GenBank/DDBJ databases">
        <authorList>
            <person name="Fiebig A."/>
            <person name="Goeker M."/>
            <person name="Klenk H.-P.P."/>
        </authorList>
    </citation>
    <scope>NUCLEOTIDE SEQUENCE [LARGE SCALE GENOMIC DNA]</scope>
    <source>
        <strain evidence="2 3">DSM 19309</strain>
    </source>
</reference>
<dbReference type="OrthoDB" id="9795736at2"/>
<accession>A0A017HU31</accession>
<evidence type="ECO:0000313" key="2">
    <source>
        <dbReference type="EMBL" id="EYD77845.1"/>
    </source>
</evidence>
<dbReference type="PATRIC" id="fig|442562.3.peg.571"/>
<protein>
    <submittedName>
        <fullName evidence="2">Putative acid-resistant protein</fullName>
    </submittedName>
</protein>
<keyword evidence="1" id="KW-1133">Transmembrane helix</keyword>
<keyword evidence="1" id="KW-0812">Transmembrane</keyword>
<feature type="transmembrane region" description="Helical" evidence="1">
    <location>
        <begin position="96"/>
        <end position="115"/>
    </location>
</feature>
<dbReference type="Pfam" id="PF06210">
    <property type="entry name" value="DUF1003"/>
    <property type="match status" value="1"/>
</dbReference>
<dbReference type="Proteomes" id="UP000019666">
    <property type="component" value="Unassembled WGS sequence"/>
</dbReference>
<dbReference type="PANTHER" id="PTHR41386:SF1">
    <property type="entry name" value="MEMBRANE PROTEIN"/>
    <property type="match status" value="1"/>
</dbReference>
<dbReference type="RefSeq" id="WP_051521337.1">
    <property type="nucleotide sequence ID" value="NZ_KK088582.1"/>
</dbReference>
<proteinExistence type="predicted"/>
<dbReference type="EMBL" id="AOSK01000021">
    <property type="protein sequence ID" value="EYD77845.1"/>
    <property type="molecule type" value="Genomic_DNA"/>
</dbReference>
<evidence type="ECO:0000313" key="3">
    <source>
        <dbReference type="Proteomes" id="UP000019666"/>
    </source>
</evidence>
<dbReference type="HOGENOM" id="CLU_077948_2_3_5"/>
<organism evidence="2 3">
    <name type="scientific">Rubellimicrobium mesophilum DSM 19309</name>
    <dbReference type="NCBI Taxonomy" id="442562"/>
    <lineage>
        <taxon>Bacteria</taxon>
        <taxon>Pseudomonadati</taxon>
        <taxon>Pseudomonadota</taxon>
        <taxon>Alphaproteobacteria</taxon>
        <taxon>Rhodobacterales</taxon>
        <taxon>Roseobacteraceae</taxon>
        <taxon>Rubellimicrobium</taxon>
    </lineage>
</organism>
<sequence>MEEDIKALARELLEHGVVRLSERDRRVLARMASRRHVAHDPRTEYEAGMTLGQRAADQIARWGGSWVFVGGFGLFLLLWCAWNLLSGRAFDPYPFIFLNLLLSMLAAVQAPIIMMSQNRQAEIDRHQAGSDYEVNLKAEIEIMELHAKLDRMVERLP</sequence>
<dbReference type="PANTHER" id="PTHR41386">
    <property type="entry name" value="INTEGRAL MEMBRANE PROTEIN-RELATED"/>
    <property type="match status" value="1"/>
</dbReference>
<evidence type="ECO:0000256" key="1">
    <source>
        <dbReference type="SAM" id="Phobius"/>
    </source>
</evidence>
<dbReference type="AlphaFoldDB" id="A0A017HU31"/>
<name>A0A017HU31_9RHOB</name>
<keyword evidence="1" id="KW-0472">Membrane</keyword>
<keyword evidence="3" id="KW-1185">Reference proteome</keyword>
<dbReference type="STRING" id="442562.Rumeso_00572"/>
<dbReference type="InterPro" id="IPR010406">
    <property type="entry name" value="DUF1003"/>
</dbReference>
<gene>
    <name evidence="2" type="ORF">Rumeso_00572</name>
</gene>
<feature type="transmembrane region" description="Helical" evidence="1">
    <location>
        <begin position="63"/>
        <end position="84"/>
    </location>
</feature>